<evidence type="ECO:0000256" key="1">
    <source>
        <dbReference type="SAM" id="Phobius"/>
    </source>
</evidence>
<organism evidence="2 3">
    <name type="scientific">Glutamicibacter halophytocola</name>
    <dbReference type="NCBI Taxonomy" id="1933880"/>
    <lineage>
        <taxon>Bacteria</taxon>
        <taxon>Bacillati</taxon>
        <taxon>Actinomycetota</taxon>
        <taxon>Actinomycetes</taxon>
        <taxon>Micrococcales</taxon>
        <taxon>Micrococcaceae</taxon>
        <taxon>Glutamicibacter</taxon>
    </lineage>
</organism>
<keyword evidence="1" id="KW-1133">Transmembrane helix</keyword>
<dbReference type="Proteomes" id="UP001060018">
    <property type="component" value="Chromosome"/>
</dbReference>
<dbReference type="AlphaFoldDB" id="A0AA94XY44"/>
<feature type="transmembrane region" description="Helical" evidence="1">
    <location>
        <begin position="34"/>
        <end position="56"/>
    </location>
</feature>
<proteinExistence type="predicted"/>
<dbReference type="EMBL" id="CP102487">
    <property type="protein sequence ID" value="UUX59030.1"/>
    <property type="molecule type" value="Genomic_DNA"/>
</dbReference>
<keyword evidence="1" id="KW-0472">Membrane</keyword>
<feature type="transmembrane region" description="Helical" evidence="1">
    <location>
        <begin position="227"/>
        <end position="246"/>
    </location>
</feature>
<protein>
    <submittedName>
        <fullName evidence="2">ZIP family zinc transporter</fullName>
    </submittedName>
</protein>
<feature type="transmembrane region" description="Helical" evidence="1">
    <location>
        <begin position="168"/>
        <end position="190"/>
    </location>
</feature>
<dbReference type="RefSeq" id="WP_195182064.1">
    <property type="nucleotide sequence ID" value="NZ_CP102487.1"/>
</dbReference>
<reference evidence="2" key="1">
    <citation type="journal article" date="2022" name="Pest Manag. Sci.">
        <title>Glutamicibacter halophytocola-mediated host fitness of potato tuber moth on Solanaceae crops.</title>
        <authorList>
            <person name="Wang W."/>
            <person name="Xiao G."/>
            <person name="Du G."/>
            <person name="Chang L."/>
            <person name="Yang Y."/>
            <person name="Ye J."/>
            <person name="Chen B."/>
        </authorList>
    </citation>
    <scope>NUCLEOTIDE SEQUENCE</scope>
    <source>
        <strain evidence="2">S2</strain>
    </source>
</reference>
<name>A0AA94XY44_9MICC</name>
<feature type="transmembrane region" description="Helical" evidence="1">
    <location>
        <begin position="196"/>
        <end position="215"/>
    </location>
</feature>
<accession>A0AA94XY44</accession>
<feature type="transmembrane region" description="Helical" evidence="1">
    <location>
        <begin position="63"/>
        <end position="81"/>
    </location>
</feature>
<keyword evidence="1" id="KW-0812">Transmembrane</keyword>
<evidence type="ECO:0000313" key="3">
    <source>
        <dbReference type="Proteomes" id="UP001060018"/>
    </source>
</evidence>
<evidence type="ECO:0000313" key="2">
    <source>
        <dbReference type="EMBL" id="UUX59030.1"/>
    </source>
</evidence>
<feature type="transmembrane region" description="Helical" evidence="1">
    <location>
        <begin position="122"/>
        <end position="147"/>
    </location>
</feature>
<feature type="transmembrane region" description="Helical" evidence="1">
    <location>
        <begin position="7"/>
        <end position="28"/>
    </location>
</feature>
<sequence>MFASLQALLWGTVAGSALLLGSGAAWWLKIPKVWVCAIMAFGAGVLVSALSFELVLEAFETGGLLATAAGVVVGAALYFSANRVLAWRTTRRQKASGSARGGEPAGTALAVGALIDGIPESVALGLSVVASASINPAMLIAIFISNIPEGLASTAQMKSAGRKGSSIALLWGSIAISCGLAAFVGALAMQSMPEEALAFATAVAAGGILTMIADSMIPEAYSVEHDYTGLLVTGGFLSAFALHVLGG</sequence>
<gene>
    <name evidence="2" type="ORF">NUH22_17315</name>
</gene>